<organism evidence="7 8">
    <name type="scientific">Cyprinodon variegatus</name>
    <name type="common">Sheepshead minnow</name>
    <dbReference type="NCBI Taxonomy" id="28743"/>
    <lineage>
        <taxon>Eukaryota</taxon>
        <taxon>Metazoa</taxon>
        <taxon>Chordata</taxon>
        <taxon>Craniata</taxon>
        <taxon>Vertebrata</taxon>
        <taxon>Euteleostomi</taxon>
        <taxon>Actinopterygii</taxon>
        <taxon>Neopterygii</taxon>
        <taxon>Teleostei</taxon>
        <taxon>Neoteleostei</taxon>
        <taxon>Acanthomorphata</taxon>
        <taxon>Ovalentaria</taxon>
        <taxon>Atherinomorphae</taxon>
        <taxon>Cyprinodontiformes</taxon>
        <taxon>Cyprinodontidae</taxon>
        <taxon>Cyprinodon</taxon>
    </lineage>
</organism>
<feature type="compositionally biased region" description="Low complexity" evidence="5">
    <location>
        <begin position="117"/>
        <end position="129"/>
    </location>
</feature>
<feature type="compositionally biased region" description="Polar residues" evidence="5">
    <location>
        <begin position="732"/>
        <end position="750"/>
    </location>
</feature>
<dbReference type="Gene3D" id="6.10.250.2670">
    <property type="match status" value="1"/>
</dbReference>
<feature type="compositionally biased region" description="Low complexity" evidence="5">
    <location>
        <begin position="958"/>
        <end position="971"/>
    </location>
</feature>
<evidence type="ECO:0000256" key="4">
    <source>
        <dbReference type="ARBA" id="ARBA00023242"/>
    </source>
</evidence>
<feature type="compositionally biased region" description="Basic and acidic residues" evidence="5">
    <location>
        <begin position="649"/>
        <end position="671"/>
    </location>
</feature>
<feature type="compositionally biased region" description="Basic and acidic residues" evidence="5">
    <location>
        <begin position="564"/>
        <end position="573"/>
    </location>
</feature>
<dbReference type="GO" id="GO:0010468">
    <property type="term" value="P:regulation of gene expression"/>
    <property type="evidence" value="ECO:0007669"/>
    <property type="project" value="InterPro"/>
</dbReference>
<feature type="region of interest" description="Disordered" evidence="5">
    <location>
        <begin position="936"/>
        <end position="971"/>
    </location>
</feature>
<feature type="compositionally biased region" description="Low complexity" evidence="5">
    <location>
        <begin position="484"/>
        <end position="494"/>
    </location>
</feature>
<evidence type="ECO:0000313" key="8">
    <source>
        <dbReference type="Proteomes" id="UP000265020"/>
    </source>
</evidence>
<feature type="compositionally biased region" description="Basic residues" evidence="5">
    <location>
        <begin position="765"/>
        <end position="780"/>
    </location>
</feature>
<keyword evidence="3" id="KW-0597">Phosphoprotein</keyword>
<dbReference type="PANTHER" id="PTHR10528">
    <property type="entry name" value="AF4/FMR2 FAMILY MEMBER"/>
    <property type="match status" value="1"/>
</dbReference>
<dbReference type="CTD" id="4299"/>
<dbReference type="OrthoDB" id="6382204at2759"/>
<feature type="compositionally biased region" description="Basic and acidic residues" evidence="5">
    <location>
        <begin position="354"/>
        <end position="367"/>
    </location>
</feature>
<name>A0A3Q2E8L2_CYPVA</name>
<feature type="compositionally biased region" description="Polar residues" evidence="5">
    <location>
        <begin position="368"/>
        <end position="378"/>
    </location>
</feature>
<feature type="region of interest" description="Disordered" evidence="5">
    <location>
        <begin position="197"/>
        <end position="230"/>
    </location>
</feature>
<feature type="compositionally biased region" description="Basic and acidic residues" evidence="5">
    <location>
        <begin position="755"/>
        <end position="764"/>
    </location>
</feature>
<comment type="similarity">
    <text evidence="2">Belongs to the AF4 family.</text>
</comment>
<feature type="compositionally biased region" description="Basic residues" evidence="5">
    <location>
        <begin position="554"/>
        <end position="563"/>
    </location>
</feature>
<feature type="compositionally biased region" description="Basic and acidic residues" evidence="5">
    <location>
        <begin position="534"/>
        <end position="553"/>
    </location>
</feature>
<protein>
    <submittedName>
        <fullName evidence="7">AF4/FMR2 family member 1</fullName>
    </submittedName>
</protein>
<proteinExistence type="inferred from homology"/>
<dbReference type="PANTHER" id="PTHR10528:SF6">
    <property type="entry name" value="AF4_FMR2 FAMILY MEMBER 1"/>
    <property type="match status" value="1"/>
</dbReference>
<reference evidence="7" key="2">
    <citation type="submission" date="2025-09" db="UniProtKB">
        <authorList>
            <consortium name="Ensembl"/>
        </authorList>
    </citation>
    <scope>IDENTIFICATION</scope>
</reference>
<feature type="region of interest" description="Disordered" evidence="5">
    <location>
        <begin position="326"/>
        <end position="424"/>
    </location>
</feature>
<feature type="region of interest" description="Disordered" evidence="5">
    <location>
        <begin position="443"/>
        <end position="802"/>
    </location>
</feature>
<feature type="compositionally biased region" description="Polar residues" evidence="5">
    <location>
        <begin position="197"/>
        <end position="215"/>
    </location>
</feature>
<dbReference type="RefSeq" id="XP_015231910.1">
    <property type="nucleotide sequence ID" value="XM_015376424.1"/>
</dbReference>
<comment type="subcellular location">
    <subcellularLocation>
        <location evidence="1">Nucleus</location>
    </subcellularLocation>
</comment>
<evidence type="ECO:0000256" key="2">
    <source>
        <dbReference type="ARBA" id="ARBA00007354"/>
    </source>
</evidence>
<dbReference type="Proteomes" id="UP000265020">
    <property type="component" value="Unassembled WGS sequence"/>
</dbReference>
<keyword evidence="8" id="KW-1185">Reference proteome</keyword>
<evidence type="ECO:0000256" key="3">
    <source>
        <dbReference type="ARBA" id="ARBA00022553"/>
    </source>
</evidence>
<dbReference type="Pfam" id="PF18876">
    <property type="entry name" value="AFF4_CHD"/>
    <property type="match status" value="1"/>
</dbReference>
<dbReference type="KEGG" id="cvg:107085831"/>
<reference evidence="7" key="1">
    <citation type="submission" date="2025-08" db="UniProtKB">
        <authorList>
            <consortium name="Ensembl"/>
        </authorList>
    </citation>
    <scope>IDENTIFICATION</scope>
</reference>
<dbReference type="GO" id="GO:0032783">
    <property type="term" value="C:super elongation complex"/>
    <property type="evidence" value="ECO:0007669"/>
    <property type="project" value="TreeGrafter"/>
</dbReference>
<evidence type="ECO:0000313" key="7">
    <source>
        <dbReference type="Ensembl" id="ENSCVAP00000028522.1"/>
    </source>
</evidence>
<feature type="compositionally biased region" description="Polar residues" evidence="5">
    <location>
        <begin position="443"/>
        <end position="473"/>
    </location>
</feature>
<evidence type="ECO:0000256" key="5">
    <source>
        <dbReference type="SAM" id="MobiDB-lite"/>
    </source>
</evidence>
<feature type="compositionally biased region" description="Polar residues" evidence="5">
    <location>
        <begin position="130"/>
        <end position="151"/>
    </location>
</feature>
<feature type="region of interest" description="Disordered" evidence="5">
    <location>
        <begin position="109"/>
        <end position="157"/>
    </location>
</feature>
<keyword evidence="4" id="KW-0539">Nucleus</keyword>
<evidence type="ECO:0000259" key="6">
    <source>
        <dbReference type="Pfam" id="PF18876"/>
    </source>
</evidence>
<dbReference type="GeneTree" id="ENSGT00950000182974"/>
<feature type="domain" description="AF4/FMR2 C-terminal homology" evidence="6">
    <location>
        <begin position="799"/>
        <end position="1057"/>
    </location>
</feature>
<feature type="compositionally biased region" description="Low complexity" evidence="5">
    <location>
        <begin position="379"/>
        <end position="395"/>
    </location>
</feature>
<dbReference type="GeneID" id="107085831"/>
<accession>A0A3Q2E8L2</accession>
<dbReference type="Ensembl" id="ENSCVAT00000020615.1">
    <property type="protein sequence ID" value="ENSCVAP00000028522.1"/>
    <property type="gene ID" value="ENSCVAG00000015626.1"/>
</dbReference>
<evidence type="ECO:0000256" key="1">
    <source>
        <dbReference type="ARBA" id="ARBA00004123"/>
    </source>
</evidence>
<dbReference type="Pfam" id="PF05110">
    <property type="entry name" value="AF-4"/>
    <property type="match status" value="1"/>
</dbReference>
<sequence>MASQPREERNLLRRRAWEQRIQETSLSKELDAENVPLFAEPYKTNRGDELSDRIQRMLGSYEDVNNAAPFSLKALPIPSYATFSQSDQNRPSADLSNGTLFHDRDVSMSTQSLNGTSNSGFSSPPSGSSLNQYEHSSRLSVTSLSHGQFSHSGHHRKEREVFGLPQEISALSPDAKPLPVLHSSDHNMDMDTRDTFNRPQLQGSPDISSGETSVKLSPVNPPPQQAKTNTLPCQTFSSLLSSKQAGIVMTQKPTAYVRPMDGQDQVVNKSPELKPSPEHYESLPELIDKTDIAKTKTIPQFLEATSDEDLCVEDILREMTKSCPPLLTAIHTPKPEPSQSPVLAKEAEQVSSCPEEKITEFSIKDQSHYSQENSSKSLTATHSSDAETTSSSDSESSVESESDSDVSVKEPPKPLDSKLVKIEPDSVAVSHCDWQLGEWLRSRQQNSNTDAQTSKQTCADTSEGSKSLSQQKELTADVAVPQRSSESSRAGSFSQDNSKTCLPDGASHCSSSRKLSKASATSCTDRPETAICVKTEEHVTTENTKSRLTDNPKAKSKTGHQKKDRKDTKEEAKRTKHTKHHNLSPAPPIKVSCSKTHTETKVPHKSTHKHLNNASKAASSSLDHYRPPKSLLVKFDLSLLSRVPGNNKEVPRKEKRAAKEMEKEEASKESSKASTPGKVNKKSQNVKVEIKGPPKKKPKLEKKQTSINPASVKVEGSNKPGKEQKKVKKTSQEPVSSKDTTKASKVQNRSAKILVESKETVKSKESRKHKEIKGKLHKKGKTPEGRLTVPSTSQPQKEAASNRSLLKIDKRQYPVNHYIKEAKKLKHKADADPDKLSKAFTYLEAAMFFVESGIALEKDPQISGSSYTMFAETVELLKFVLKLKNPVDSSAAPSEKDFVALCLKCQSLLQMAMFRHKQKIAIKFSKTLTDHFSNFAQGPKKHLSSSKTAENPSPSVPSPASSGPSSNHSGSSIAVDGATVAIPQNIEQMAFSYVNITSLFVSAHDLWEQAEELAQKGSGISTELDAALGPLKLISSMSFMVRYIRQGINWLRLDSQKL</sequence>
<feature type="compositionally biased region" description="Basic and acidic residues" evidence="5">
    <location>
        <begin position="406"/>
        <end position="424"/>
    </location>
</feature>
<dbReference type="OMA" id="IVMTQKP"/>
<dbReference type="AlphaFoldDB" id="A0A3Q2E8L2"/>
<feature type="compositionally biased region" description="Polar residues" evidence="5">
    <location>
        <begin position="508"/>
        <end position="524"/>
    </location>
</feature>
<dbReference type="InterPro" id="IPR043640">
    <property type="entry name" value="AF4/FMR2_CHD"/>
</dbReference>
<feature type="compositionally biased region" description="Polar residues" evidence="5">
    <location>
        <begin position="789"/>
        <end position="802"/>
    </location>
</feature>
<dbReference type="STRING" id="28743.ENSCVAP00000028522"/>
<dbReference type="InterPro" id="IPR007797">
    <property type="entry name" value="AF4/FMR2"/>
</dbReference>